<dbReference type="InParanoid" id="G8Y462"/>
<comment type="subcellular location">
    <subcellularLocation>
        <location evidence="1">Nucleus</location>
    </subcellularLocation>
</comment>
<dbReference type="AlphaFoldDB" id="G8Y462"/>
<dbReference type="GO" id="GO:0000785">
    <property type="term" value="C:chromatin"/>
    <property type="evidence" value="ECO:0007669"/>
    <property type="project" value="TreeGrafter"/>
</dbReference>
<dbReference type="GO" id="GO:0007064">
    <property type="term" value="P:mitotic sister chromatid cohesion"/>
    <property type="evidence" value="ECO:0007669"/>
    <property type="project" value="TreeGrafter"/>
</dbReference>
<gene>
    <name evidence="15" type="primary">Piso0_005077</name>
    <name evidence="15" type="ORF">GNLVRS01_PISO0M07228g</name>
</gene>
<dbReference type="InterPro" id="IPR028005">
    <property type="entry name" value="AcTrfase_ESCO_Znf_dom"/>
</dbReference>
<feature type="region of interest" description="Disordered" evidence="12">
    <location>
        <begin position="1"/>
        <end position="34"/>
    </location>
</feature>
<evidence type="ECO:0000256" key="6">
    <source>
        <dbReference type="ARBA" id="ARBA00022771"/>
    </source>
</evidence>
<dbReference type="PANTHER" id="PTHR45884">
    <property type="entry name" value="N-ACETYLTRANSFERASE ECO"/>
    <property type="match status" value="1"/>
</dbReference>
<evidence type="ECO:0000256" key="11">
    <source>
        <dbReference type="ARBA" id="ARBA00032212"/>
    </source>
</evidence>
<evidence type="ECO:0000313" key="15">
    <source>
        <dbReference type="EMBL" id="CCE85480.1"/>
    </source>
</evidence>
<keyword evidence="8" id="KW-0539">Nucleus</keyword>
<dbReference type="FunCoup" id="G8Y462">
    <property type="interactions" value="61"/>
</dbReference>
<evidence type="ECO:0000256" key="8">
    <source>
        <dbReference type="ARBA" id="ARBA00023242"/>
    </source>
</evidence>
<dbReference type="GO" id="GO:0008270">
    <property type="term" value="F:zinc ion binding"/>
    <property type="evidence" value="ECO:0007669"/>
    <property type="project" value="UniProtKB-KW"/>
</dbReference>
<accession>G8Y462</accession>
<sequence>MKTAVDKSTLAGRKISQTSYNSKHNGVKKVPHKGSSGKVQYLLNFPSATSSTVTCNVCGMSYNRLTKRDRETHDSYHEFAMGGIRWPLSASDTVVVKGSVVQDTSKANETVQGSSGITKGKKVVKHVTIFEANRKSKNQIKRVCEIVRYVNQELNAPSESDAWKRSDQGPIAGKAFIGVIDNLIIGVCVTEPIEDASRSKWMILGHDTIVPNVINHHAKIGISRIWVARKWRRFGIAQLLLEAVLSNSVFGMKLDKTSVSFSQPSSSGKMLAEKFNGAKHKSGEVLIPVYLE</sequence>
<dbReference type="Proteomes" id="UP000005222">
    <property type="component" value="Chromosome M"/>
</dbReference>
<dbReference type="GO" id="GO:0005634">
    <property type="term" value="C:nucleus"/>
    <property type="evidence" value="ECO:0007669"/>
    <property type="project" value="UniProtKB-SubCell"/>
</dbReference>
<dbReference type="SUPFAM" id="SSF55729">
    <property type="entry name" value="Acyl-CoA N-acyltransferases (Nat)"/>
    <property type="match status" value="1"/>
</dbReference>
<evidence type="ECO:0000256" key="12">
    <source>
        <dbReference type="SAM" id="MobiDB-lite"/>
    </source>
</evidence>
<keyword evidence="4" id="KW-0808">Transferase</keyword>
<evidence type="ECO:0000256" key="2">
    <source>
        <dbReference type="ARBA" id="ARBA00005816"/>
    </source>
</evidence>
<dbReference type="InterPro" id="IPR016181">
    <property type="entry name" value="Acyl_CoA_acyltransferase"/>
</dbReference>
<feature type="domain" description="N-acetyltransferase ESCO acetyl-transferase" evidence="14">
    <location>
        <begin position="217"/>
        <end position="279"/>
    </location>
</feature>
<evidence type="ECO:0000256" key="1">
    <source>
        <dbReference type="ARBA" id="ARBA00004123"/>
    </source>
</evidence>
<evidence type="ECO:0000259" key="13">
    <source>
        <dbReference type="Pfam" id="PF13878"/>
    </source>
</evidence>
<evidence type="ECO:0000256" key="5">
    <source>
        <dbReference type="ARBA" id="ARBA00022723"/>
    </source>
</evidence>
<keyword evidence="7" id="KW-0862">Zinc</keyword>
<dbReference type="STRING" id="559304.G8Y462"/>
<dbReference type="EMBL" id="FO082047">
    <property type="protein sequence ID" value="CCE85480.1"/>
    <property type="molecule type" value="Genomic_DNA"/>
</dbReference>
<evidence type="ECO:0000256" key="4">
    <source>
        <dbReference type="ARBA" id="ARBA00022679"/>
    </source>
</evidence>
<keyword evidence="6" id="KW-0863">Zinc-finger</keyword>
<feature type="domain" description="N-acetyltransferase ESCO zinc-finger" evidence="13">
    <location>
        <begin position="40"/>
        <end position="78"/>
    </location>
</feature>
<comment type="similarity">
    <text evidence="2">Belongs to the acetyltransferase family. ECO subfamily.</text>
</comment>
<keyword evidence="5" id="KW-0479">Metal-binding</keyword>
<proteinExistence type="inferred from homology"/>
<dbReference type="OMA" id="PSITHQE"/>
<dbReference type="GO" id="GO:0061733">
    <property type="term" value="F:protein-lysine-acetyltransferase activity"/>
    <property type="evidence" value="ECO:0007669"/>
    <property type="project" value="TreeGrafter"/>
</dbReference>
<evidence type="ECO:0000256" key="7">
    <source>
        <dbReference type="ARBA" id="ARBA00022833"/>
    </source>
</evidence>
<name>G8Y462_PICSO</name>
<protein>
    <recommendedName>
        <fullName evidence="3">N-acetyltransferase ECO1</fullName>
    </recommendedName>
    <alternativeName>
        <fullName evidence="11">Establishment of cohesion protein 1</fullName>
    </alternativeName>
</protein>
<keyword evidence="10" id="KW-0012">Acyltransferase</keyword>
<dbReference type="Pfam" id="PF13878">
    <property type="entry name" value="zf-C2H2_3"/>
    <property type="match status" value="1"/>
</dbReference>
<feature type="compositionally biased region" description="Polar residues" evidence="12">
    <location>
        <begin position="15"/>
        <end position="24"/>
    </location>
</feature>
<keyword evidence="9" id="KW-0131">Cell cycle</keyword>
<dbReference type="Gene3D" id="3.40.630.30">
    <property type="match status" value="1"/>
</dbReference>
<dbReference type="eggNOG" id="KOG3014">
    <property type="taxonomic scope" value="Eukaryota"/>
</dbReference>
<dbReference type="OrthoDB" id="428854at2759"/>
<dbReference type="InterPro" id="IPR028009">
    <property type="entry name" value="ESCO_Acetyltransf_dom"/>
</dbReference>
<evidence type="ECO:0000256" key="10">
    <source>
        <dbReference type="ARBA" id="ARBA00023315"/>
    </source>
</evidence>
<evidence type="ECO:0000259" key="14">
    <source>
        <dbReference type="Pfam" id="PF13880"/>
    </source>
</evidence>
<dbReference type="PANTHER" id="PTHR45884:SF2">
    <property type="entry name" value="N-ACETYLTRANSFERASE ECO"/>
    <property type="match status" value="1"/>
</dbReference>
<organism evidence="15 16">
    <name type="scientific">Pichia sorbitophila (strain ATCC MYA-4447 / BCRC 22081 / CBS 7064 / NBRC 10061 / NRRL Y-12695)</name>
    <name type="common">Hybrid yeast</name>
    <dbReference type="NCBI Taxonomy" id="559304"/>
    <lineage>
        <taxon>Eukaryota</taxon>
        <taxon>Fungi</taxon>
        <taxon>Dikarya</taxon>
        <taxon>Ascomycota</taxon>
        <taxon>Saccharomycotina</taxon>
        <taxon>Pichiomycetes</taxon>
        <taxon>Debaryomycetaceae</taxon>
        <taxon>Millerozyma</taxon>
    </lineage>
</organism>
<keyword evidence="16" id="KW-1185">Reference proteome</keyword>
<dbReference type="Pfam" id="PF13880">
    <property type="entry name" value="Acetyltransf_13"/>
    <property type="match status" value="1"/>
</dbReference>
<evidence type="ECO:0000256" key="3">
    <source>
        <dbReference type="ARBA" id="ARBA00022043"/>
    </source>
</evidence>
<evidence type="ECO:0000313" key="16">
    <source>
        <dbReference type="Proteomes" id="UP000005222"/>
    </source>
</evidence>
<dbReference type="HOGENOM" id="CLU_039183_2_1_1"/>
<evidence type="ECO:0000256" key="9">
    <source>
        <dbReference type="ARBA" id="ARBA00023306"/>
    </source>
</evidence>
<reference evidence="15 16" key="1">
    <citation type="journal article" date="2012" name="G3 (Bethesda)">
        <title>Pichia sorbitophila, an interspecies yeast hybrid reveals early steps of genome resolution following polyploidization.</title>
        <authorList>
            <person name="Leh Louis V."/>
            <person name="Despons L."/>
            <person name="Friedrich A."/>
            <person name="Martin T."/>
            <person name="Durrens P."/>
            <person name="Casaregola S."/>
            <person name="Neuveglise C."/>
            <person name="Fairhead C."/>
            <person name="Marck C."/>
            <person name="Cruz J.A."/>
            <person name="Straub M.L."/>
            <person name="Kugler V."/>
            <person name="Sacerdot C."/>
            <person name="Uzunov Z."/>
            <person name="Thierry A."/>
            <person name="Weiss S."/>
            <person name="Bleykasten C."/>
            <person name="De Montigny J."/>
            <person name="Jacques N."/>
            <person name="Jung P."/>
            <person name="Lemaire M."/>
            <person name="Mallet S."/>
            <person name="Morel G."/>
            <person name="Richard G.F."/>
            <person name="Sarkar A."/>
            <person name="Savel G."/>
            <person name="Schacherer J."/>
            <person name="Seret M.L."/>
            <person name="Talla E."/>
            <person name="Samson G."/>
            <person name="Jubin C."/>
            <person name="Poulain J."/>
            <person name="Vacherie B."/>
            <person name="Barbe V."/>
            <person name="Pelletier E."/>
            <person name="Sherman D.J."/>
            <person name="Westhof E."/>
            <person name="Weissenbach J."/>
            <person name="Baret P.V."/>
            <person name="Wincker P."/>
            <person name="Gaillardin C."/>
            <person name="Dujon B."/>
            <person name="Souciet J.L."/>
        </authorList>
    </citation>
    <scope>NUCLEOTIDE SEQUENCE [LARGE SCALE GENOMIC DNA]</scope>
    <source>
        <strain evidence="16">ATCC MYA-4447 / BCRC 22081 / CBS 7064 / NBRC 10061 / NRRL Y-12695</strain>
    </source>
</reference>